<dbReference type="Gene3D" id="3.30.310.50">
    <property type="entry name" value="Alpha-D-phosphohexomutase, C-terminal domain"/>
    <property type="match status" value="1"/>
</dbReference>
<gene>
    <name evidence="7" type="primary">glmM</name>
    <name evidence="14" type="ORF">FE782_08575</name>
</gene>
<dbReference type="InterPro" id="IPR016066">
    <property type="entry name" value="A-D-PHexomutase_CS"/>
</dbReference>
<dbReference type="PANTHER" id="PTHR42946">
    <property type="entry name" value="PHOSPHOHEXOSE MUTASE"/>
    <property type="match status" value="1"/>
</dbReference>
<evidence type="ECO:0000256" key="2">
    <source>
        <dbReference type="ARBA" id="ARBA00022553"/>
    </source>
</evidence>
<organism evidence="14 15">
    <name type="scientific">Paenibacillus antri</name>
    <dbReference type="NCBI Taxonomy" id="2582848"/>
    <lineage>
        <taxon>Bacteria</taxon>
        <taxon>Bacillati</taxon>
        <taxon>Bacillota</taxon>
        <taxon>Bacilli</taxon>
        <taxon>Bacillales</taxon>
        <taxon>Paenibacillaceae</taxon>
        <taxon>Paenibacillus</taxon>
    </lineage>
</organism>
<dbReference type="InterPro" id="IPR006352">
    <property type="entry name" value="GlmM_bact"/>
</dbReference>
<dbReference type="InterPro" id="IPR005841">
    <property type="entry name" value="Alpha-D-phosphohexomutase_SF"/>
</dbReference>
<dbReference type="PRINTS" id="PR00509">
    <property type="entry name" value="PGMPMM"/>
</dbReference>
<evidence type="ECO:0000256" key="7">
    <source>
        <dbReference type="HAMAP-Rule" id="MF_01554"/>
    </source>
</evidence>
<dbReference type="Proteomes" id="UP000309676">
    <property type="component" value="Unassembled WGS sequence"/>
</dbReference>
<protein>
    <recommendedName>
        <fullName evidence="7 9">Phosphoglucosamine mutase</fullName>
        <ecNumber evidence="7 9">5.4.2.10</ecNumber>
    </recommendedName>
</protein>
<dbReference type="GO" id="GO:0006048">
    <property type="term" value="P:UDP-N-acetylglucosamine biosynthetic process"/>
    <property type="evidence" value="ECO:0007669"/>
    <property type="project" value="TreeGrafter"/>
</dbReference>
<dbReference type="GO" id="GO:0009252">
    <property type="term" value="P:peptidoglycan biosynthetic process"/>
    <property type="evidence" value="ECO:0007669"/>
    <property type="project" value="TreeGrafter"/>
</dbReference>
<dbReference type="GO" id="GO:0005975">
    <property type="term" value="P:carbohydrate metabolic process"/>
    <property type="evidence" value="ECO:0007669"/>
    <property type="project" value="InterPro"/>
</dbReference>
<keyword evidence="3 7" id="KW-0479">Metal-binding</keyword>
<reference evidence="14 15" key="1">
    <citation type="submission" date="2019-05" db="EMBL/GenBank/DDBJ databases">
        <authorList>
            <person name="Narsing Rao M.P."/>
            <person name="Li W.J."/>
        </authorList>
    </citation>
    <scope>NUCLEOTIDE SEQUENCE [LARGE SCALE GENOMIC DNA]</scope>
    <source>
        <strain evidence="14 15">SYSU_K30003</strain>
    </source>
</reference>
<keyword evidence="4 7" id="KW-0460">Magnesium</keyword>
<evidence type="ECO:0000313" key="14">
    <source>
        <dbReference type="EMBL" id="TLS52674.1"/>
    </source>
</evidence>
<feature type="domain" description="Alpha-D-phosphohexomutase alpha/beta/alpha" evidence="11">
    <location>
        <begin position="3"/>
        <end position="138"/>
    </location>
</feature>
<dbReference type="GO" id="GO:0005829">
    <property type="term" value="C:cytosol"/>
    <property type="evidence" value="ECO:0007669"/>
    <property type="project" value="TreeGrafter"/>
</dbReference>
<dbReference type="InterPro" id="IPR036900">
    <property type="entry name" value="A-D-PHexomutase_C_sf"/>
</dbReference>
<comment type="caution">
    <text evidence="14">The sequence shown here is derived from an EMBL/GenBank/DDBJ whole genome shotgun (WGS) entry which is preliminary data.</text>
</comment>
<dbReference type="EMBL" id="VCIW01000004">
    <property type="protein sequence ID" value="TLS52674.1"/>
    <property type="molecule type" value="Genomic_DNA"/>
</dbReference>
<dbReference type="InterPro" id="IPR016055">
    <property type="entry name" value="A-D-PHexomutase_a/b/a-I/II/III"/>
</dbReference>
<dbReference type="SUPFAM" id="SSF53738">
    <property type="entry name" value="Phosphoglucomutase, first 3 domains"/>
    <property type="match status" value="3"/>
</dbReference>
<feature type="modified residue" description="Phosphoserine" evidence="7">
    <location>
        <position position="102"/>
    </location>
</feature>
<proteinExistence type="inferred from homology"/>
<feature type="domain" description="Alpha-D-phosphohexomutase alpha/beta/alpha" evidence="12">
    <location>
        <begin position="166"/>
        <end position="261"/>
    </location>
</feature>
<evidence type="ECO:0000256" key="1">
    <source>
        <dbReference type="ARBA" id="ARBA00010231"/>
    </source>
</evidence>
<dbReference type="FunFam" id="3.30.310.50:FF:000001">
    <property type="entry name" value="Phosphoglucosamine mutase"/>
    <property type="match status" value="1"/>
</dbReference>
<dbReference type="NCBIfam" id="TIGR01455">
    <property type="entry name" value="glmM"/>
    <property type="match status" value="1"/>
</dbReference>
<dbReference type="InterPro" id="IPR005844">
    <property type="entry name" value="A-D-PHexomutase_a/b/a-I"/>
</dbReference>
<feature type="active site" description="Phosphoserine intermediate" evidence="7">
    <location>
        <position position="102"/>
    </location>
</feature>
<evidence type="ECO:0000256" key="6">
    <source>
        <dbReference type="ARBA" id="ARBA00050364"/>
    </source>
</evidence>
<comment type="cofactor">
    <cofactor evidence="7">
        <name>Mg(2+)</name>
        <dbReference type="ChEBI" id="CHEBI:18420"/>
    </cofactor>
    <text evidence="7">Binds 1 Mg(2+) ion per subunit.</text>
</comment>
<dbReference type="GO" id="GO:0004615">
    <property type="term" value="F:phosphomannomutase activity"/>
    <property type="evidence" value="ECO:0007669"/>
    <property type="project" value="TreeGrafter"/>
</dbReference>
<feature type="binding site" description="via phosphate group" evidence="7">
    <location>
        <position position="102"/>
    </location>
    <ligand>
        <name>Mg(2+)</name>
        <dbReference type="ChEBI" id="CHEBI:18420"/>
    </ligand>
</feature>
<dbReference type="HAMAP" id="MF_01554_B">
    <property type="entry name" value="GlmM_B"/>
    <property type="match status" value="1"/>
</dbReference>
<feature type="binding site" evidence="7">
    <location>
        <position position="252"/>
    </location>
    <ligand>
        <name>Mg(2+)</name>
        <dbReference type="ChEBI" id="CHEBI:18420"/>
    </ligand>
</feature>
<feature type="domain" description="Alpha-D-phosphohexomutase alpha/beta/alpha" evidence="13">
    <location>
        <begin position="265"/>
        <end position="375"/>
    </location>
</feature>
<comment type="similarity">
    <text evidence="1 7 8">Belongs to the phosphohexose mutase family.</text>
</comment>
<dbReference type="Pfam" id="PF02880">
    <property type="entry name" value="PGM_PMM_III"/>
    <property type="match status" value="1"/>
</dbReference>
<dbReference type="NCBIfam" id="NF008139">
    <property type="entry name" value="PRK10887.1"/>
    <property type="match status" value="1"/>
</dbReference>
<evidence type="ECO:0000256" key="4">
    <source>
        <dbReference type="ARBA" id="ARBA00022842"/>
    </source>
</evidence>
<dbReference type="EC" id="5.4.2.10" evidence="7 9"/>
<evidence type="ECO:0000256" key="5">
    <source>
        <dbReference type="ARBA" id="ARBA00023235"/>
    </source>
</evidence>
<sequence length="458" mass="48744">MGTYFGTDGIRGAANTELSPELAFRVGRFGGYVLTREKQDGRPRIVIGKDTRISGDMLEAALVAGLLSIGADVLQAGVIPTPGVAYLTKTYHADAGIMISASHNPLGDNGIKLFGPDGFKLSDRLEAEIEAFLAADSEADRAIGLAPRPVGGDIGTLLSFPEGAQQYISHLRSTARHRLDGLRVVLDCANGAASALAPRLFESLGAETIPLANEPNGLNINEGCGSTHPEFIRNAVLERKAHLGLSFDGDADRLIAVDENGGIVDGDRILYALAQSMGSSGRLRGNTVVTTEMSNFGFGKALQDRGIDVVKCKVGDRYVMERMLGGGYNLGGEPSGHMILLDYATTGDGMLAAVQLLDVMASEGKPLSELAAGMTAYPQLLLNVPVQQKRKLADNENIRKAIRETERRLGGAGRVLVRPSGTEPLVRIMVEGPDERELSAHAERIAETIRRELAYSAV</sequence>
<evidence type="ECO:0000313" key="15">
    <source>
        <dbReference type="Proteomes" id="UP000309676"/>
    </source>
</evidence>
<dbReference type="SUPFAM" id="SSF55957">
    <property type="entry name" value="Phosphoglucomutase, C-terminal domain"/>
    <property type="match status" value="1"/>
</dbReference>
<dbReference type="PANTHER" id="PTHR42946:SF1">
    <property type="entry name" value="PHOSPHOGLUCOMUTASE (ALPHA-D-GLUCOSE-1,6-BISPHOSPHATE-DEPENDENT)"/>
    <property type="match status" value="1"/>
</dbReference>
<dbReference type="RefSeq" id="WP_138193665.1">
    <property type="nucleotide sequence ID" value="NZ_VCIW01000004.1"/>
</dbReference>
<comment type="PTM">
    <text evidence="7">Activated by phosphorylation.</text>
</comment>
<dbReference type="CDD" id="cd05802">
    <property type="entry name" value="GlmM"/>
    <property type="match status" value="1"/>
</dbReference>
<dbReference type="InterPro" id="IPR005843">
    <property type="entry name" value="A-D-PHexomutase_C"/>
</dbReference>
<comment type="catalytic activity">
    <reaction evidence="6 7 9">
        <text>alpha-D-glucosamine 1-phosphate = D-glucosamine 6-phosphate</text>
        <dbReference type="Rhea" id="RHEA:23424"/>
        <dbReference type="ChEBI" id="CHEBI:58516"/>
        <dbReference type="ChEBI" id="CHEBI:58725"/>
        <dbReference type="EC" id="5.4.2.10"/>
    </reaction>
</comment>
<feature type="binding site" evidence="7">
    <location>
        <position position="248"/>
    </location>
    <ligand>
        <name>Mg(2+)</name>
        <dbReference type="ChEBI" id="CHEBI:18420"/>
    </ligand>
</feature>
<keyword evidence="2 7" id="KW-0597">Phosphoprotein</keyword>
<keyword evidence="5 7" id="KW-0413">Isomerase</keyword>
<evidence type="ECO:0000259" key="13">
    <source>
        <dbReference type="Pfam" id="PF02880"/>
    </source>
</evidence>
<dbReference type="GO" id="GO:0008966">
    <property type="term" value="F:phosphoglucosamine mutase activity"/>
    <property type="evidence" value="ECO:0007669"/>
    <property type="project" value="UniProtKB-UniRule"/>
</dbReference>
<dbReference type="Pfam" id="PF02878">
    <property type="entry name" value="PGM_PMM_I"/>
    <property type="match status" value="1"/>
</dbReference>
<evidence type="ECO:0000259" key="11">
    <source>
        <dbReference type="Pfam" id="PF02878"/>
    </source>
</evidence>
<dbReference type="InterPro" id="IPR005846">
    <property type="entry name" value="A-D-PHexomutase_a/b/a-III"/>
</dbReference>
<dbReference type="Pfam" id="PF02879">
    <property type="entry name" value="PGM_PMM_II"/>
    <property type="match status" value="1"/>
</dbReference>
<dbReference type="FunFam" id="3.40.120.10:FF:000001">
    <property type="entry name" value="Phosphoglucosamine mutase"/>
    <property type="match status" value="1"/>
</dbReference>
<evidence type="ECO:0000259" key="12">
    <source>
        <dbReference type="Pfam" id="PF02879"/>
    </source>
</evidence>
<dbReference type="FunFam" id="3.40.120.10:FF:000003">
    <property type="entry name" value="Phosphoglucosamine mutase"/>
    <property type="match status" value="1"/>
</dbReference>
<keyword evidence="15" id="KW-1185">Reference proteome</keyword>
<dbReference type="Pfam" id="PF00408">
    <property type="entry name" value="PGM_PMM_IV"/>
    <property type="match status" value="1"/>
</dbReference>
<evidence type="ECO:0000256" key="9">
    <source>
        <dbReference type="RuleBase" id="RU004327"/>
    </source>
</evidence>
<dbReference type="Gene3D" id="3.40.120.10">
    <property type="entry name" value="Alpha-D-Glucose-1,6-Bisphosphate, subunit A, domain 3"/>
    <property type="match status" value="3"/>
</dbReference>
<dbReference type="OrthoDB" id="9806956at2"/>
<dbReference type="AlphaFoldDB" id="A0A5R9GH49"/>
<accession>A0A5R9GH49</accession>
<comment type="function">
    <text evidence="7 9">Catalyzes the conversion of glucosamine-6-phosphate to glucosamine-1-phosphate.</text>
</comment>
<dbReference type="InterPro" id="IPR050060">
    <property type="entry name" value="Phosphoglucosamine_mutase"/>
</dbReference>
<name>A0A5R9GH49_9BACL</name>
<evidence type="ECO:0000256" key="8">
    <source>
        <dbReference type="RuleBase" id="RU004326"/>
    </source>
</evidence>
<feature type="binding site" evidence="7">
    <location>
        <position position="250"/>
    </location>
    <ligand>
        <name>Mg(2+)</name>
        <dbReference type="ChEBI" id="CHEBI:18420"/>
    </ligand>
</feature>
<dbReference type="InterPro" id="IPR005845">
    <property type="entry name" value="A-D-PHexomutase_a/b/a-II"/>
</dbReference>
<dbReference type="PROSITE" id="PS00710">
    <property type="entry name" value="PGM_PMM"/>
    <property type="match status" value="1"/>
</dbReference>
<feature type="domain" description="Alpha-D-phosphohexomutase C-terminal" evidence="10">
    <location>
        <begin position="381"/>
        <end position="447"/>
    </location>
</feature>
<evidence type="ECO:0000256" key="3">
    <source>
        <dbReference type="ARBA" id="ARBA00022723"/>
    </source>
</evidence>
<evidence type="ECO:0000259" key="10">
    <source>
        <dbReference type="Pfam" id="PF00408"/>
    </source>
</evidence>
<dbReference type="GO" id="GO:0000287">
    <property type="term" value="F:magnesium ion binding"/>
    <property type="evidence" value="ECO:0007669"/>
    <property type="project" value="UniProtKB-UniRule"/>
</dbReference>